<feature type="transmembrane region" description="Helical" evidence="5">
    <location>
        <begin position="82"/>
        <end position="102"/>
    </location>
</feature>
<feature type="domain" description="Ferric oxidoreductase" evidence="6">
    <location>
        <begin position="39"/>
        <end position="161"/>
    </location>
</feature>
<feature type="transmembrane region" description="Helical" evidence="5">
    <location>
        <begin position="148"/>
        <end position="168"/>
    </location>
</feature>
<dbReference type="RefSeq" id="WP_014185461.1">
    <property type="nucleotide sequence ID" value="NC_016584.1"/>
</dbReference>
<name>G7W6L5_DESOD</name>
<accession>G7W6L5</accession>
<reference evidence="8" key="1">
    <citation type="submission" date="2011-11" db="EMBL/GenBank/DDBJ databases">
        <title>Complete sequence of Desulfosporosinus orientis DSM 765.</title>
        <authorList>
            <person name="Lucas S."/>
            <person name="Han J."/>
            <person name="Lapidus A."/>
            <person name="Cheng J.-F."/>
            <person name="Goodwin L."/>
            <person name="Pitluck S."/>
            <person name="Peters L."/>
            <person name="Ovchinnikova G."/>
            <person name="Teshima H."/>
            <person name="Detter J.C."/>
            <person name="Han C."/>
            <person name="Tapia R."/>
            <person name="Land M."/>
            <person name="Hauser L."/>
            <person name="Kyrpides N."/>
            <person name="Ivanova N."/>
            <person name="Pagani I."/>
            <person name="Pester M."/>
            <person name="Spring S."/>
            <person name="Ollivier B."/>
            <person name="Rattei T."/>
            <person name="Klenk H.-P."/>
            <person name="Wagner M."/>
            <person name="Loy A."/>
            <person name="Woyke T."/>
        </authorList>
    </citation>
    <scope>NUCLEOTIDE SEQUENCE [LARGE SCALE GENOMIC DNA]</scope>
    <source>
        <strain evidence="8">ATCC 19365 / DSM 765 / NCIMB 8382 / VKM B-1628</strain>
    </source>
</reference>
<dbReference type="HOGENOM" id="CLU_1575951_0_0_9"/>
<evidence type="ECO:0000256" key="3">
    <source>
        <dbReference type="ARBA" id="ARBA00022989"/>
    </source>
</evidence>
<proteinExistence type="predicted"/>
<dbReference type="eggNOG" id="ENOG50342UD">
    <property type="taxonomic scope" value="Bacteria"/>
</dbReference>
<keyword evidence="8" id="KW-1185">Reference proteome</keyword>
<feature type="transmembrane region" description="Helical" evidence="5">
    <location>
        <begin position="108"/>
        <end position="128"/>
    </location>
</feature>
<dbReference type="InterPro" id="IPR013130">
    <property type="entry name" value="Fe3_Rdtase_TM_dom"/>
</dbReference>
<evidence type="ECO:0000256" key="1">
    <source>
        <dbReference type="ARBA" id="ARBA00004141"/>
    </source>
</evidence>
<comment type="subcellular location">
    <subcellularLocation>
        <location evidence="1">Membrane</location>
        <topology evidence="1">Multi-pass membrane protein</topology>
    </subcellularLocation>
</comment>
<sequence length="169" mass="19532">MSELSRFLQHSYQKIIYFACLSSIVLVFNFNYFAKQAGGIACFIIALLLILSVIKTLFLEIIKNPETRSKTKRIFEICHRGLGWIMYMLIIYHSFFYIFLWFQGVDNFSVSYIITGLIATVIMIIVLLTGLDTNVTLRSLNIKRKSVYFSHILMTIILALLIVTHINFG</sequence>
<keyword evidence="2 5" id="KW-0812">Transmembrane</keyword>
<dbReference type="Pfam" id="PF01794">
    <property type="entry name" value="Ferric_reduct"/>
    <property type="match status" value="1"/>
</dbReference>
<dbReference type="KEGG" id="dor:Desor_3141"/>
<organism evidence="7 8">
    <name type="scientific">Desulfosporosinus orientis (strain ATCC 19365 / DSM 765 / NCIMB 8382 / VKM B-1628 / Singapore I)</name>
    <name type="common">Desulfotomaculum orientis</name>
    <dbReference type="NCBI Taxonomy" id="768706"/>
    <lineage>
        <taxon>Bacteria</taxon>
        <taxon>Bacillati</taxon>
        <taxon>Bacillota</taxon>
        <taxon>Clostridia</taxon>
        <taxon>Eubacteriales</taxon>
        <taxon>Desulfitobacteriaceae</taxon>
        <taxon>Desulfosporosinus</taxon>
    </lineage>
</organism>
<protein>
    <submittedName>
        <fullName evidence="7">Ferric reductase like transmembrane component</fullName>
    </submittedName>
</protein>
<dbReference type="GO" id="GO:0016020">
    <property type="term" value="C:membrane"/>
    <property type="evidence" value="ECO:0007669"/>
    <property type="project" value="UniProtKB-SubCell"/>
</dbReference>
<dbReference type="EMBL" id="CP003108">
    <property type="protein sequence ID" value="AET68653.1"/>
    <property type="molecule type" value="Genomic_DNA"/>
</dbReference>
<evidence type="ECO:0000313" key="7">
    <source>
        <dbReference type="EMBL" id="AET68653.1"/>
    </source>
</evidence>
<dbReference type="PATRIC" id="fig|768706.3.peg.3163"/>
<reference evidence="7 8" key="2">
    <citation type="journal article" date="2012" name="J. Bacteriol.">
        <title>Complete genome sequences of Desulfosporosinus orientis DSM765T, Desulfosporosinus youngiae DSM17734T, Desulfosporosinus meridiei DSM13257T, and Desulfosporosinus acidiphilus DSM22704T.</title>
        <authorList>
            <person name="Pester M."/>
            <person name="Brambilla E."/>
            <person name="Alazard D."/>
            <person name="Rattei T."/>
            <person name="Weinmaier T."/>
            <person name="Han J."/>
            <person name="Lucas S."/>
            <person name="Lapidus A."/>
            <person name="Cheng J.F."/>
            <person name="Goodwin L."/>
            <person name="Pitluck S."/>
            <person name="Peters L."/>
            <person name="Ovchinnikova G."/>
            <person name="Teshima H."/>
            <person name="Detter J.C."/>
            <person name="Han C.S."/>
            <person name="Tapia R."/>
            <person name="Land M.L."/>
            <person name="Hauser L."/>
            <person name="Kyrpides N.C."/>
            <person name="Ivanova N.N."/>
            <person name="Pagani I."/>
            <person name="Huntmann M."/>
            <person name="Wei C.L."/>
            <person name="Davenport K.W."/>
            <person name="Daligault H."/>
            <person name="Chain P.S."/>
            <person name="Chen A."/>
            <person name="Mavromatis K."/>
            <person name="Markowitz V."/>
            <person name="Szeto E."/>
            <person name="Mikhailova N."/>
            <person name="Pati A."/>
            <person name="Wagner M."/>
            <person name="Woyke T."/>
            <person name="Ollivier B."/>
            <person name="Klenk H.P."/>
            <person name="Spring S."/>
            <person name="Loy A."/>
        </authorList>
    </citation>
    <scope>NUCLEOTIDE SEQUENCE [LARGE SCALE GENOMIC DNA]</scope>
    <source>
        <strain evidence="8">ATCC 19365 / DSM 765 / NCIMB 8382 / VKM B-1628</strain>
    </source>
</reference>
<gene>
    <name evidence="7" type="ordered locus">Desor_3141</name>
</gene>
<keyword evidence="3 5" id="KW-1133">Transmembrane helix</keyword>
<evidence type="ECO:0000259" key="6">
    <source>
        <dbReference type="Pfam" id="PF01794"/>
    </source>
</evidence>
<evidence type="ECO:0000256" key="2">
    <source>
        <dbReference type="ARBA" id="ARBA00022692"/>
    </source>
</evidence>
<evidence type="ECO:0000256" key="5">
    <source>
        <dbReference type="SAM" id="Phobius"/>
    </source>
</evidence>
<evidence type="ECO:0000313" key="8">
    <source>
        <dbReference type="Proteomes" id="UP000006346"/>
    </source>
</evidence>
<dbReference type="STRING" id="768706.Desor_3141"/>
<evidence type="ECO:0000256" key="4">
    <source>
        <dbReference type="ARBA" id="ARBA00023136"/>
    </source>
</evidence>
<dbReference type="AlphaFoldDB" id="G7W6L5"/>
<feature type="transmembrane region" description="Helical" evidence="5">
    <location>
        <begin position="38"/>
        <end position="62"/>
    </location>
</feature>
<keyword evidence="4 5" id="KW-0472">Membrane</keyword>
<dbReference type="Proteomes" id="UP000006346">
    <property type="component" value="Chromosome"/>
</dbReference>
<feature type="transmembrane region" description="Helical" evidence="5">
    <location>
        <begin position="15"/>
        <end position="32"/>
    </location>
</feature>